<dbReference type="AlphaFoldDB" id="A0A9P4P379"/>
<dbReference type="GO" id="GO:0005085">
    <property type="term" value="F:guanyl-nucleotide exchange factor activity"/>
    <property type="evidence" value="ECO:0007669"/>
    <property type="project" value="InterPro"/>
</dbReference>
<dbReference type="Gene3D" id="6.10.140.910">
    <property type="match status" value="1"/>
</dbReference>
<organism evidence="4 5">
    <name type="scientific">Tothia fuscella</name>
    <dbReference type="NCBI Taxonomy" id="1048955"/>
    <lineage>
        <taxon>Eukaryota</taxon>
        <taxon>Fungi</taxon>
        <taxon>Dikarya</taxon>
        <taxon>Ascomycota</taxon>
        <taxon>Pezizomycotina</taxon>
        <taxon>Dothideomycetes</taxon>
        <taxon>Pleosporomycetidae</taxon>
        <taxon>Venturiales</taxon>
        <taxon>Cylindrosympodiaceae</taxon>
        <taxon>Tothia</taxon>
    </lineage>
</organism>
<keyword evidence="5" id="KW-1185">Reference proteome</keyword>
<dbReference type="EMBL" id="MU007010">
    <property type="protein sequence ID" value="KAF2436591.1"/>
    <property type="molecule type" value="Genomic_DNA"/>
</dbReference>
<dbReference type="PANTHER" id="PTHR14430:SF0">
    <property type="entry name" value="SEC2P DOMAIN-CONTAINING PROTEIN"/>
    <property type="match status" value="1"/>
</dbReference>
<dbReference type="InterPro" id="IPR040351">
    <property type="entry name" value="RAB3IL/RAB3IP/Sec2"/>
</dbReference>
<evidence type="ECO:0000313" key="4">
    <source>
        <dbReference type="EMBL" id="KAF2436591.1"/>
    </source>
</evidence>
<sequence length="630" mass="69468">MTDSEGMNTLPDPRSPSPSTPLSRSDSTASGQHPDLSNEVQTLSIKLVNAINHQTNLDDSLQGTRHDLEIARQRIAQLELAAKKHQDLISGGLLVNKDALDSLNTEKYAKTLQKDLEKEQKLRVHAESERRKMEQEVESLTAALFEEANGMVVDARKETEASEKRTEQLRSQLKDAEVLLHSHQEQLQDLKAVVEKISSEKDENESNAQISTAPSTPGMGPHDKMSRIFETTSLTPATPGLEDTAPDQPLKFSHLLSPVLRHDLTAYEDFKTLIKNATKATPAPSRVASGSYGSINVMGLATGSNKSSHNSSPATPNFPSTLGASALARDMSGSSIPALKDTSVFKRALAEDIEPTLRLDIAPGVNWMAKRTIMTSIISSNLVVEPMPPPTSRFRGPVNSCSLCGENRKPDQYARRHRFRTSEAEDAQRYPLCDHCLGRVRMSCDYIAFLRMIRDGHWRAESDDEINAAWEESVKLRERMFWQRIGGGVVPTYLQSKESPRSPNFSKDVERPSEESQRSNPVTIDPFKGHASAKRVSIGNTMISPGGYRTEDCDESPSSSQIHDEVECQLHNEMRGSTGSKSSGTETVTHAEESPSRDDELAESAFNTPAQTPSKEKTQRLSLTIPGAFE</sequence>
<dbReference type="PANTHER" id="PTHR14430">
    <property type="entry name" value="RABIN3-RELATED"/>
    <property type="match status" value="1"/>
</dbReference>
<dbReference type="SUPFAM" id="SSF144284">
    <property type="entry name" value="Sec2 N-terminal region"/>
    <property type="match status" value="1"/>
</dbReference>
<dbReference type="OrthoDB" id="1748564at2759"/>
<keyword evidence="1" id="KW-0175">Coiled coil</keyword>
<dbReference type="GO" id="GO:0070319">
    <property type="term" value="C:Golgi to plasma membrane transport vesicle"/>
    <property type="evidence" value="ECO:0007669"/>
    <property type="project" value="TreeGrafter"/>
</dbReference>
<evidence type="ECO:0000256" key="2">
    <source>
        <dbReference type="SAM" id="MobiDB-lite"/>
    </source>
</evidence>
<dbReference type="Pfam" id="PF25555">
    <property type="entry name" value="RAB3A-like_C"/>
    <property type="match status" value="1"/>
</dbReference>
<protein>
    <submittedName>
        <fullName evidence="4">Sec2p-domain-containing protein</fullName>
    </submittedName>
</protein>
<evidence type="ECO:0000313" key="5">
    <source>
        <dbReference type="Proteomes" id="UP000800235"/>
    </source>
</evidence>
<name>A0A9P4P379_9PEZI</name>
<feature type="compositionally biased region" description="Basic and acidic residues" evidence="2">
    <location>
        <begin position="507"/>
        <end position="517"/>
    </location>
</feature>
<feature type="compositionally biased region" description="Low complexity" evidence="2">
    <location>
        <begin position="576"/>
        <end position="588"/>
    </location>
</feature>
<feature type="compositionally biased region" description="Basic and acidic residues" evidence="2">
    <location>
        <begin position="562"/>
        <end position="574"/>
    </location>
</feature>
<dbReference type="Pfam" id="PF06428">
    <property type="entry name" value="Sec2p"/>
    <property type="match status" value="1"/>
</dbReference>
<accession>A0A9P4P379</accession>
<feature type="region of interest" description="Disordered" evidence="2">
    <location>
        <begin position="493"/>
        <end position="630"/>
    </location>
</feature>
<feature type="compositionally biased region" description="Polar residues" evidence="2">
    <location>
        <begin position="206"/>
        <end position="215"/>
    </location>
</feature>
<evidence type="ECO:0000256" key="1">
    <source>
        <dbReference type="ARBA" id="ARBA00023054"/>
    </source>
</evidence>
<dbReference type="CDD" id="cd21044">
    <property type="entry name" value="Rab11BD_RAB3IP_like"/>
    <property type="match status" value="1"/>
</dbReference>
<dbReference type="InterPro" id="IPR009449">
    <property type="entry name" value="Sec2_N"/>
</dbReference>
<dbReference type="GO" id="GO:0006887">
    <property type="term" value="P:exocytosis"/>
    <property type="evidence" value="ECO:0007669"/>
    <property type="project" value="TreeGrafter"/>
</dbReference>
<feature type="domain" description="GDP/GTP exchange factor Sec2 N-terminal" evidence="3">
    <location>
        <begin position="54"/>
        <end position="197"/>
    </location>
</feature>
<evidence type="ECO:0000259" key="3">
    <source>
        <dbReference type="Pfam" id="PF06428"/>
    </source>
</evidence>
<gene>
    <name evidence="4" type="ORF">EJ08DRAFT_667331</name>
</gene>
<reference evidence="4" key="1">
    <citation type="journal article" date="2020" name="Stud. Mycol.">
        <title>101 Dothideomycetes genomes: a test case for predicting lifestyles and emergence of pathogens.</title>
        <authorList>
            <person name="Haridas S."/>
            <person name="Albert R."/>
            <person name="Binder M."/>
            <person name="Bloem J."/>
            <person name="Labutti K."/>
            <person name="Salamov A."/>
            <person name="Andreopoulos B."/>
            <person name="Baker S."/>
            <person name="Barry K."/>
            <person name="Bills G."/>
            <person name="Bluhm B."/>
            <person name="Cannon C."/>
            <person name="Castanera R."/>
            <person name="Culley D."/>
            <person name="Daum C."/>
            <person name="Ezra D."/>
            <person name="Gonzalez J."/>
            <person name="Henrissat B."/>
            <person name="Kuo A."/>
            <person name="Liang C."/>
            <person name="Lipzen A."/>
            <person name="Lutzoni F."/>
            <person name="Magnuson J."/>
            <person name="Mondo S."/>
            <person name="Nolan M."/>
            <person name="Ohm R."/>
            <person name="Pangilinan J."/>
            <person name="Park H.-J."/>
            <person name="Ramirez L."/>
            <person name="Alfaro M."/>
            <person name="Sun H."/>
            <person name="Tritt A."/>
            <person name="Yoshinaga Y."/>
            <person name="Zwiers L.-H."/>
            <person name="Turgeon B."/>
            <person name="Goodwin S."/>
            <person name="Spatafora J."/>
            <person name="Crous P."/>
            <person name="Grigoriev I."/>
        </authorList>
    </citation>
    <scope>NUCLEOTIDE SEQUENCE</scope>
    <source>
        <strain evidence="4">CBS 130266</strain>
    </source>
</reference>
<feature type="compositionally biased region" description="Polar residues" evidence="2">
    <location>
        <begin position="493"/>
        <end position="505"/>
    </location>
</feature>
<proteinExistence type="predicted"/>
<comment type="caution">
    <text evidence="4">The sequence shown here is derived from an EMBL/GenBank/DDBJ whole genome shotgun (WGS) entry which is preliminary data.</text>
</comment>
<dbReference type="Proteomes" id="UP000800235">
    <property type="component" value="Unassembled WGS sequence"/>
</dbReference>
<feature type="compositionally biased region" description="Basic and acidic residues" evidence="2">
    <location>
        <begin position="589"/>
        <end position="599"/>
    </location>
</feature>
<feature type="region of interest" description="Disordered" evidence="2">
    <location>
        <begin position="1"/>
        <end position="36"/>
    </location>
</feature>
<feature type="region of interest" description="Disordered" evidence="2">
    <location>
        <begin position="199"/>
        <end position="225"/>
    </location>
</feature>
<dbReference type="GO" id="GO:0051286">
    <property type="term" value="C:cell tip"/>
    <property type="evidence" value="ECO:0007669"/>
    <property type="project" value="TreeGrafter"/>
</dbReference>